<dbReference type="EMBL" id="MG602507">
    <property type="protein sequence ID" value="AVG46828.1"/>
    <property type="molecule type" value="Genomic_DNA"/>
</dbReference>
<organism evidence="2">
    <name type="scientific">Acanthamoeba polyphaga mimivirus</name>
    <name type="common">APMV</name>
    <dbReference type="NCBI Taxonomy" id="212035"/>
    <lineage>
        <taxon>Viruses</taxon>
        <taxon>Varidnaviria</taxon>
        <taxon>Bamfordvirae</taxon>
        <taxon>Nucleocytoviricota</taxon>
        <taxon>Megaviricetes</taxon>
        <taxon>Imitervirales</taxon>
        <taxon>Mimiviridae</taxon>
        <taxon>Megamimivirinae</taxon>
        <taxon>Mimivirus</taxon>
        <taxon>Mimivirus bradfordmassiliense</taxon>
    </lineage>
</organism>
<keyword evidence="1" id="KW-1133">Transmembrane helix</keyword>
<evidence type="ECO:0000256" key="1">
    <source>
        <dbReference type="SAM" id="Phobius"/>
    </source>
</evidence>
<feature type="transmembrane region" description="Helical" evidence="1">
    <location>
        <begin position="103"/>
        <end position="122"/>
    </location>
</feature>
<feature type="transmembrane region" description="Helical" evidence="1">
    <location>
        <begin position="20"/>
        <end position="49"/>
    </location>
</feature>
<accession>A0A2L2DKY3</accession>
<name>A0A2L2DKY3_MIMIV</name>
<proteinExistence type="predicted"/>
<evidence type="ECO:0000313" key="2">
    <source>
        <dbReference type="EMBL" id="AVG46828.1"/>
    </source>
</evidence>
<keyword evidence="1" id="KW-0812">Transmembrane</keyword>
<protein>
    <submittedName>
        <fullName evidence="2">Uncharacterized protein</fullName>
    </submittedName>
</protein>
<sequence length="159" mass="18268">MSIFFDNNNSIIFSESSFSLIFFNIIVKTSIISVGLYFTCCFSSDCGFFDCLNKFVILMSINFLHSCNPFSLLIIIHFFFALVIAVYNIFLFSNFVYISECNIIITVSYPFPCALCIVIAYAKSNLFSCISFSFSLFGFLYLTILKFFSFFDPYFVSLL</sequence>
<feature type="transmembrane region" description="Helical" evidence="1">
    <location>
        <begin position="70"/>
        <end position="91"/>
    </location>
</feature>
<feature type="transmembrane region" description="Helical" evidence="1">
    <location>
        <begin position="129"/>
        <end position="151"/>
    </location>
</feature>
<reference evidence="2" key="1">
    <citation type="journal article" date="2017" name="Front. Microbiol.">
        <title>Genome Characterization of the First Mimiviruses of Lineage C Isolated in Brazil.</title>
        <authorList>
            <person name="Assis F.L."/>
            <person name="Franco-Luiz A.P.M."/>
            <person name="Dos Santos R.N."/>
            <person name="Campos F.S."/>
            <person name="Dornas F.P."/>
            <person name="Borato P.V.M."/>
            <person name="Franco A.C."/>
            <person name="Abrahao J.S."/>
            <person name="Colson P."/>
            <person name="Scola B."/>
        </authorList>
    </citation>
    <scope>NUCLEOTIDE SEQUENCE [LARGE SCALE GENOMIC DNA]</scope>
</reference>
<organismHost>
    <name type="scientific">Acanthamoeba polyphaga</name>
    <name type="common">Amoeba</name>
    <dbReference type="NCBI Taxonomy" id="5757"/>
</organismHost>
<keyword evidence="1" id="KW-0472">Membrane</keyword>
<dbReference type="Proteomes" id="UP000280369">
    <property type="component" value="Segment"/>
</dbReference>